<evidence type="ECO:0000256" key="1">
    <source>
        <dbReference type="ARBA" id="ARBA00006484"/>
    </source>
</evidence>
<proteinExistence type="inferred from homology"/>
<evidence type="ECO:0000313" key="4">
    <source>
        <dbReference type="Proteomes" id="UP000058074"/>
    </source>
</evidence>
<reference evidence="3 4" key="1">
    <citation type="journal article" date="2015" name="Genome Announc.">
        <title>Complete Genome Sequence of Polypropylene Glycol- and Polyethylene Glycol-Degrading Sphingopyxis macrogoltabida Strain EY-1.</title>
        <authorList>
            <person name="Ohtsubo Y."/>
            <person name="Nagata Y."/>
            <person name="Numata M."/>
            <person name="Tsuchikane K."/>
            <person name="Hosoyama A."/>
            <person name="Yamazoe A."/>
            <person name="Tsuda M."/>
            <person name="Fujita N."/>
            <person name="Kawai F."/>
        </authorList>
    </citation>
    <scope>NUCLEOTIDE SEQUENCE [LARGE SCALE GENOMIC DNA]</scope>
    <source>
        <strain evidence="3 4">EY-1</strain>
    </source>
</reference>
<dbReference type="PRINTS" id="PR00081">
    <property type="entry name" value="GDHRDH"/>
</dbReference>
<dbReference type="Gene3D" id="3.40.50.720">
    <property type="entry name" value="NAD(P)-binding Rossmann-like Domain"/>
    <property type="match status" value="1"/>
</dbReference>
<name>A0A0N9UZH4_SPHMC</name>
<dbReference type="Proteomes" id="UP000058074">
    <property type="component" value="Chromosome"/>
</dbReference>
<keyword evidence="2" id="KW-0560">Oxidoreductase</keyword>
<dbReference type="PATRIC" id="fig|33050.5.peg.3998"/>
<dbReference type="Pfam" id="PF13561">
    <property type="entry name" value="adh_short_C2"/>
    <property type="match status" value="1"/>
</dbReference>
<organism evidence="3 4">
    <name type="scientific">Sphingopyxis macrogoltabida</name>
    <name type="common">Sphingomonas macrogoltabidus</name>
    <dbReference type="NCBI Taxonomy" id="33050"/>
    <lineage>
        <taxon>Bacteria</taxon>
        <taxon>Pseudomonadati</taxon>
        <taxon>Pseudomonadota</taxon>
        <taxon>Alphaproteobacteria</taxon>
        <taxon>Sphingomonadales</taxon>
        <taxon>Sphingomonadaceae</taxon>
        <taxon>Sphingopyxis</taxon>
    </lineage>
</organism>
<dbReference type="KEGG" id="smag:AN936_19270"/>
<accession>A0A0N9UZH4</accession>
<comment type="similarity">
    <text evidence="1">Belongs to the short-chain dehydrogenases/reductases (SDR) family.</text>
</comment>
<dbReference type="PANTHER" id="PTHR24321">
    <property type="entry name" value="DEHYDROGENASES, SHORT CHAIN"/>
    <property type="match status" value="1"/>
</dbReference>
<dbReference type="EMBL" id="CP012700">
    <property type="protein sequence ID" value="ALH82417.1"/>
    <property type="molecule type" value="Genomic_DNA"/>
</dbReference>
<sequence length="268" mass="26845">MSGALDGKVAIITGAGSGIGRASALRFAAEGAKLVIGDKTAAVHDTAKLVKDAGGEVVALEIDAGVEADVASLVAAAQESYGALDVAFANAGIIGDMGGIFDFDPDAWAETLRVNLIGPALMVKHAGKAMVDQGRGGAIVLTASVAGINSGAGPGAYSASKAGVINLAKVAAQQLSTSGVRVNAVCPGLTETGMTKPTFDYAKAKEVTHKLGQLNPLKRAAQPEELANVALFLASDQASYVNGQAIAVDGGLTSSHPVTRQLLGQTSH</sequence>
<dbReference type="RefSeq" id="WP_054589466.1">
    <property type="nucleotide sequence ID" value="NZ_CP012700.1"/>
</dbReference>
<evidence type="ECO:0000256" key="2">
    <source>
        <dbReference type="ARBA" id="ARBA00023002"/>
    </source>
</evidence>
<dbReference type="GO" id="GO:0016491">
    <property type="term" value="F:oxidoreductase activity"/>
    <property type="evidence" value="ECO:0007669"/>
    <property type="project" value="UniProtKB-KW"/>
</dbReference>
<dbReference type="PANTHER" id="PTHR24321:SF8">
    <property type="entry name" value="ESTRADIOL 17-BETA-DEHYDROGENASE 8-RELATED"/>
    <property type="match status" value="1"/>
</dbReference>
<dbReference type="FunFam" id="3.40.50.720:FF:000084">
    <property type="entry name" value="Short-chain dehydrogenase reductase"/>
    <property type="match status" value="1"/>
</dbReference>
<dbReference type="OrthoDB" id="9812986at2"/>
<dbReference type="NCBIfam" id="NF005559">
    <property type="entry name" value="PRK07231.1"/>
    <property type="match status" value="1"/>
</dbReference>
<dbReference type="InterPro" id="IPR036291">
    <property type="entry name" value="NAD(P)-bd_dom_sf"/>
</dbReference>
<dbReference type="InterPro" id="IPR002347">
    <property type="entry name" value="SDR_fam"/>
</dbReference>
<gene>
    <name evidence="3" type="ORF">AN936_19270</name>
</gene>
<dbReference type="SUPFAM" id="SSF51735">
    <property type="entry name" value="NAD(P)-binding Rossmann-fold domains"/>
    <property type="match status" value="1"/>
</dbReference>
<dbReference type="AlphaFoldDB" id="A0A0N9UZH4"/>
<dbReference type="CDD" id="cd05233">
    <property type="entry name" value="SDR_c"/>
    <property type="match status" value="1"/>
</dbReference>
<protein>
    <submittedName>
        <fullName evidence="3">Oxidoreductase</fullName>
    </submittedName>
</protein>
<dbReference type="PRINTS" id="PR00080">
    <property type="entry name" value="SDRFAMILY"/>
</dbReference>
<evidence type="ECO:0000313" key="3">
    <source>
        <dbReference type="EMBL" id="ALH82417.1"/>
    </source>
</evidence>